<comment type="caution">
    <text evidence="1">The sequence shown here is derived from an EMBL/GenBank/DDBJ whole genome shotgun (WGS) entry which is preliminary data.</text>
</comment>
<evidence type="ECO:0000313" key="2">
    <source>
        <dbReference type="Proteomes" id="UP000030428"/>
    </source>
</evidence>
<name>A0A0A6RX76_9GAMM</name>
<evidence type="ECO:0008006" key="3">
    <source>
        <dbReference type="Google" id="ProtNLM"/>
    </source>
</evidence>
<dbReference type="InterPro" id="IPR011335">
    <property type="entry name" value="Restrct_endonuc-II-like"/>
</dbReference>
<dbReference type="EMBL" id="JSZA02000061">
    <property type="protein sequence ID" value="KHD08481.1"/>
    <property type="molecule type" value="Genomic_DNA"/>
</dbReference>
<keyword evidence="2" id="KW-1185">Reference proteome</keyword>
<dbReference type="AlphaFoldDB" id="A0A0A6RX76"/>
<sequence length="346" mass="40258">MALTELTRRAAKYHKASLSEEIAPIVAERCGGNPFYITAVVKQAAKQGQALSSEENLNNILAVDLSSGFIWAELNDQVTRWIERINDYGITKWILYLSALEEGERLNLERIQQALQENEGKRVSLEKIQDVLIKLSRGDLLQYMELGRWFQKVEDPILLEFLKVWGRIEVQGQDEGQVRDDLRQKYDHIKRKFSELLGYLAEVYMAQILINGQRQNLPGQYFHQDSDIKVPKFTYLRLREKLGIGKDMEIDLHGAAGIEHWVAESKWWRDRTVGISLVKKLLNKAEIVKKERKPDFVRVWFFAHNGFTEEAEIFMQEHNVFWSTRADLDRLLAQVGLRTLPKFEAK</sequence>
<accession>A0A0A6RX76</accession>
<evidence type="ECO:0000313" key="1">
    <source>
        <dbReference type="EMBL" id="KHD08481.1"/>
    </source>
</evidence>
<dbReference type="Proteomes" id="UP000030428">
    <property type="component" value="Unassembled WGS sequence"/>
</dbReference>
<gene>
    <name evidence="1" type="ORF">PN36_16335</name>
</gene>
<dbReference type="SUPFAM" id="SSF52980">
    <property type="entry name" value="Restriction endonuclease-like"/>
    <property type="match status" value="1"/>
</dbReference>
<protein>
    <recommendedName>
        <fullName evidence="3">Restriction endonuclease type IV Mrr domain-containing protein</fullName>
    </recommendedName>
</protein>
<reference evidence="1 2" key="1">
    <citation type="journal article" date="2016" name="Front. Microbiol.">
        <title>Single-Cell (Meta-)Genomics of a Dimorphic Candidatus Thiomargarita nelsonii Reveals Genomic Plasticity.</title>
        <authorList>
            <person name="Flood B.E."/>
            <person name="Fliss P."/>
            <person name="Jones D.S."/>
            <person name="Dick G.J."/>
            <person name="Jain S."/>
            <person name="Kaster A.K."/>
            <person name="Winkel M."/>
            <person name="Mussmann M."/>
            <person name="Bailey J."/>
        </authorList>
    </citation>
    <scope>NUCLEOTIDE SEQUENCE [LARGE SCALE GENOMIC DNA]</scope>
    <source>
        <strain evidence="1">Hydrate Ridge</strain>
    </source>
</reference>
<organism evidence="1 2">
    <name type="scientific">Candidatus Thiomargarita nelsonii</name>
    <dbReference type="NCBI Taxonomy" id="1003181"/>
    <lineage>
        <taxon>Bacteria</taxon>
        <taxon>Pseudomonadati</taxon>
        <taxon>Pseudomonadota</taxon>
        <taxon>Gammaproteobacteria</taxon>
        <taxon>Thiotrichales</taxon>
        <taxon>Thiotrichaceae</taxon>
        <taxon>Thiomargarita</taxon>
    </lineage>
</organism>
<proteinExistence type="predicted"/>